<organism evidence="1 2">
    <name type="scientific">Durusdinium trenchii</name>
    <dbReference type="NCBI Taxonomy" id="1381693"/>
    <lineage>
        <taxon>Eukaryota</taxon>
        <taxon>Sar</taxon>
        <taxon>Alveolata</taxon>
        <taxon>Dinophyceae</taxon>
        <taxon>Suessiales</taxon>
        <taxon>Symbiodiniaceae</taxon>
        <taxon>Durusdinium</taxon>
    </lineage>
</organism>
<dbReference type="Proteomes" id="UP001642484">
    <property type="component" value="Unassembled WGS sequence"/>
</dbReference>
<keyword evidence="2" id="KW-1185">Reference proteome</keyword>
<reference evidence="1 2" key="1">
    <citation type="submission" date="2024-02" db="EMBL/GenBank/DDBJ databases">
        <authorList>
            <person name="Chen Y."/>
            <person name="Shah S."/>
            <person name="Dougan E. K."/>
            <person name="Thang M."/>
            <person name="Chan C."/>
        </authorList>
    </citation>
    <scope>NUCLEOTIDE SEQUENCE [LARGE SCALE GENOMIC DNA]</scope>
</reference>
<dbReference type="EMBL" id="CAXAMN010004447">
    <property type="protein sequence ID" value="CAK9009449.1"/>
    <property type="molecule type" value="Genomic_DNA"/>
</dbReference>
<protein>
    <submittedName>
        <fullName evidence="1">Uncharacterized protein</fullName>
    </submittedName>
</protein>
<accession>A0ABP0J4Z6</accession>
<evidence type="ECO:0000313" key="2">
    <source>
        <dbReference type="Proteomes" id="UP001642484"/>
    </source>
</evidence>
<gene>
    <name evidence="1" type="ORF">CCMP2556_LOCUS9666</name>
</gene>
<name>A0ABP0J4Z6_9DINO</name>
<evidence type="ECO:0000313" key="1">
    <source>
        <dbReference type="EMBL" id="CAK9009449.1"/>
    </source>
</evidence>
<sequence>MQPILQCPPGSSIPAADGLGVQVPPLSSGIPVWGMSNRPAVRRIASAGLFGDIHAILDEGQQEVYYCTLGGTWGEDQVKCQSFEEYKRHYPSWRVVATASSPQHGAEVIERARSRLDQTFRWRPLVNHSRDFARFCFAGPVTDTPSSQPAQSFSDALGPVAREMASDVAQQMARATVTAAINRIPPFPGASAIAGANVATAGAGSANSAAATGSASAGVGSVSAGVGSATAVSGIASGQASGAAGVSASTGAGSPGAAAVVAGALANAVAAAGSVSAGAAGGSVGAGPSVGASAASGHAGVAASASSGAGSASAAAGGTSASGTASAIAQVGMAKCLLFGTVSATTMAVAGHLWCQYGKQKAEARAPIRIRNQSTEVIQVTLRTIASWDTLHNTVHRLRAQAGVGKIKAEIAAGTEEFLYPPCEEWFEDFSLTVKCAGQLRDVFQVQRGTELVYPRSTRH</sequence>
<comment type="caution">
    <text evidence="1">The sequence shown here is derived from an EMBL/GenBank/DDBJ whole genome shotgun (WGS) entry which is preliminary data.</text>
</comment>
<proteinExistence type="predicted"/>